<dbReference type="PANTHER" id="PTHR13479:SF40">
    <property type="entry name" value="SMALL RIBOSOMAL SUBUNIT PROTEIN BS18M"/>
    <property type="match status" value="1"/>
</dbReference>
<dbReference type="InterPro" id="IPR001648">
    <property type="entry name" value="Ribosomal_bS18"/>
</dbReference>
<dbReference type="GO" id="GO:0005763">
    <property type="term" value="C:mitochondrial small ribosomal subunit"/>
    <property type="evidence" value="ECO:0007669"/>
    <property type="project" value="TreeGrafter"/>
</dbReference>
<dbReference type="Proteomes" id="UP000515202">
    <property type="component" value="Unplaced"/>
</dbReference>
<dbReference type="OrthoDB" id="10066799at2759"/>
<dbReference type="GO" id="GO:0003735">
    <property type="term" value="F:structural constituent of ribosome"/>
    <property type="evidence" value="ECO:0007669"/>
    <property type="project" value="InterPro"/>
</dbReference>
<dbReference type="GO" id="GO:0070181">
    <property type="term" value="F:small ribosomal subunit rRNA binding"/>
    <property type="evidence" value="ECO:0007669"/>
    <property type="project" value="TreeGrafter"/>
</dbReference>
<dbReference type="GO" id="GO:0032543">
    <property type="term" value="P:mitochondrial translation"/>
    <property type="evidence" value="ECO:0007669"/>
    <property type="project" value="TreeGrafter"/>
</dbReference>
<proteinExistence type="inferred from homology"/>
<reference evidence="5" key="1">
    <citation type="submission" date="2025-08" db="UniProtKB">
        <authorList>
            <consortium name="RefSeq"/>
        </authorList>
    </citation>
    <scope>IDENTIFICATION</scope>
    <source>
        <tissue evidence="5">Kidney</tissue>
    </source>
</reference>
<accession>A0A6P6BW57</accession>
<evidence type="ECO:0000256" key="1">
    <source>
        <dbReference type="ARBA" id="ARBA00005589"/>
    </source>
</evidence>
<evidence type="ECO:0000256" key="3">
    <source>
        <dbReference type="ARBA" id="ARBA00023274"/>
    </source>
</evidence>
<dbReference type="PANTHER" id="PTHR13479">
    <property type="entry name" value="30S RIBOSOMAL PROTEIN S18"/>
    <property type="match status" value="1"/>
</dbReference>
<dbReference type="RefSeq" id="XP_023379357.1">
    <property type="nucleotide sequence ID" value="XM_023523589.1"/>
</dbReference>
<dbReference type="Gene3D" id="4.10.640.10">
    <property type="entry name" value="Ribosomal protein S18"/>
    <property type="match status" value="1"/>
</dbReference>
<dbReference type="SUPFAM" id="SSF46911">
    <property type="entry name" value="Ribosomal protein S18"/>
    <property type="match status" value="1"/>
</dbReference>
<name>A0A6P6BW57_PTEVA</name>
<keyword evidence="2" id="KW-0689">Ribosomal protein</keyword>
<dbReference type="PRINTS" id="PR00974">
    <property type="entry name" value="RIBOSOMALS18"/>
</dbReference>
<organism evidence="4 5">
    <name type="scientific">Pteropus vampyrus</name>
    <name type="common">Large flying fox</name>
    <dbReference type="NCBI Taxonomy" id="132908"/>
    <lineage>
        <taxon>Eukaryota</taxon>
        <taxon>Metazoa</taxon>
        <taxon>Chordata</taxon>
        <taxon>Craniata</taxon>
        <taxon>Vertebrata</taxon>
        <taxon>Euteleostomi</taxon>
        <taxon>Mammalia</taxon>
        <taxon>Eutheria</taxon>
        <taxon>Laurasiatheria</taxon>
        <taxon>Chiroptera</taxon>
        <taxon>Yinpterochiroptera</taxon>
        <taxon>Pteropodoidea</taxon>
        <taxon>Pteropodidae</taxon>
        <taxon>Pteropodinae</taxon>
        <taxon>Pteropus</taxon>
    </lineage>
</organism>
<sequence length="108" mass="12225">MAAIVAVCSCLGKKRLTHFITAVVFLPNPRTHVVLWRSCSQYKQIASNGDLLLSQFISPFTGCIRERHITGLCWKQQKEVTKAVKRAQIIDFMPVTYKDPVHLKGLQV</sequence>
<keyword evidence="4" id="KW-1185">Reference proteome</keyword>
<evidence type="ECO:0000313" key="5">
    <source>
        <dbReference type="RefSeq" id="XP_023379357.1"/>
    </source>
</evidence>
<protein>
    <submittedName>
        <fullName evidence="5">28S ribosomal protein S18c, mitochondrial-like isoform X1</fullName>
    </submittedName>
</protein>
<gene>
    <name evidence="5" type="primary">LOC105306965</name>
</gene>
<evidence type="ECO:0000256" key="2">
    <source>
        <dbReference type="ARBA" id="ARBA00022980"/>
    </source>
</evidence>
<dbReference type="AlphaFoldDB" id="A0A6P6BW57"/>
<keyword evidence="3" id="KW-0687">Ribonucleoprotein</keyword>
<dbReference type="GeneID" id="105306965"/>
<comment type="similarity">
    <text evidence="1">Belongs to the bacterial ribosomal protein bS18 family.</text>
</comment>
<dbReference type="InterPro" id="IPR036870">
    <property type="entry name" value="Ribosomal_bS18_sf"/>
</dbReference>
<dbReference type="Pfam" id="PF01084">
    <property type="entry name" value="Ribosomal_S18"/>
    <property type="match status" value="1"/>
</dbReference>
<evidence type="ECO:0000313" key="4">
    <source>
        <dbReference type="Proteomes" id="UP000515202"/>
    </source>
</evidence>